<feature type="compositionally biased region" description="Polar residues" evidence="1">
    <location>
        <begin position="1461"/>
        <end position="1473"/>
    </location>
</feature>
<feature type="compositionally biased region" description="Polar residues" evidence="1">
    <location>
        <begin position="1810"/>
        <end position="1819"/>
    </location>
</feature>
<feature type="region of interest" description="Disordered" evidence="1">
    <location>
        <begin position="2253"/>
        <end position="2289"/>
    </location>
</feature>
<feature type="region of interest" description="Disordered" evidence="1">
    <location>
        <begin position="1551"/>
        <end position="1946"/>
    </location>
</feature>
<feature type="compositionally biased region" description="Low complexity" evidence="1">
    <location>
        <begin position="1360"/>
        <end position="1381"/>
    </location>
</feature>
<feature type="compositionally biased region" description="Basic residues" evidence="1">
    <location>
        <begin position="1734"/>
        <end position="1752"/>
    </location>
</feature>
<evidence type="ECO:0000313" key="5">
    <source>
        <dbReference type="Proteomes" id="UP000007798"/>
    </source>
</evidence>
<dbReference type="OrthoDB" id="10040649at2759"/>
<accession>A0A0Q9WUJ0</accession>
<organism evidence="4 5">
    <name type="scientific">Drosophila willistoni</name>
    <name type="common">Fruit fly</name>
    <dbReference type="NCBI Taxonomy" id="7260"/>
    <lineage>
        <taxon>Eukaryota</taxon>
        <taxon>Metazoa</taxon>
        <taxon>Ecdysozoa</taxon>
        <taxon>Arthropoda</taxon>
        <taxon>Hexapoda</taxon>
        <taxon>Insecta</taxon>
        <taxon>Pterygota</taxon>
        <taxon>Neoptera</taxon>
        <taxon>Endopterygota</taxon>
        <taxon>Diptera</taxon>
        <taxon>Brachycera</taxon>
        <taxon>Muscomorpha</taxon>
        <taxon>Ephydroidea</taxon>
        <taxon>Drosophilidae</taxon>
        <taxon>Drosophila</taxon>
        <taxon>Sophophora</taxon>
    </lineage>
</organism>
<feature type="compositionally biased region" description="Polar residues" evidence="1">
    <location>
        <begin position="1551"/>
        <end position="1565"/>
    </location>
</feature>
<feature type="region of interest" description="Disordered" evidence="1">
    <location>
        <begin position="1449"/>
        <end position="1531"/>
    </location>
</feature>
<feature type="compositionally biased region" description="Basic residues" evidence="1">
    <location>
        <begin position="2266"/>
        <end position="2283"/>
    </location>
</feature>
<keyword evidence="2" id="KW-0732">Signal</keyword>
<feature type="compositionally biased region" description="Polar residues" evidence="1">
    <location>
        <begin position="678"/>
        <end position="688"/>
    </location>
</feature>
<feature type="region of interest" description="Disordered" evidence="1">
    <location>
        <begin position="976"/>
        <end position="996"/>
    </location>
</feature>
<keyword evidence="5" id="KW-1185">Reference proteome</keyword>
<feature type="region of interest" description="Disordered" evidence="1">
    <location>
        <begin position="1358"/>
        <end position="1387"/>
    </location>
</feature>
<proteinExistence type="predicted"/>
<dbReference type="STRING" id="7260.A0A0Q9WUJ0"/>
<dbReference type="PANTHER" id="PTHR39072">
    <property type="entry name" value="RE48511P"/>
    <property type="match status" value="1"/>
</dbReference>
<dbReference type="Pfam" id="PF15950">
    <property type="entry name" value="DUF4758"/>
    <property type="match status" value="3"/>
</dbReference>
<feature type="compositionally biased region" description="Polar residues" evidence="1">
    <location>
        <begin position="1664"/>
        <end position="1681"/>
    </location>
</feature>
<dbReference type="Proteomes" id="UP000007798">
    <property type="component" value="Unassembled WGS sequence"/>
</dbReference>
<gene>
    <name evidence="4" type="primary">Dwil\GK28290</name>
    <name evidence="4" type="ORF">Dwil_GK28290</name>
</gene>
<evidence type="ECO:0000313" key="4">
    <source>
        <dbReference type="EMBL" id="KRF99818.1"/>
    </source>
</evidence>
<reference evidence="4 5" key="1">
    <citation type="journal article" date="2007" name="Nature">
        <title>Evolution of genes and genomes on the Drosophila phylogeny.</title>
        <authorList>
            <consortium name="Drosophila 12 Genomes Consortium"/>
            <person name="Clark A.G."/>
            <person name="Eisen M.B."/>
            <person name="Smith D.R."/>
            <person name="Bergman C.M."/>
            <person name="Oliver B."/>
            <person name="Markow T.A."/>
            <person name="Kaufman T.C."/>
            <person name="Kellis M."/>
            <person name="Gelbart W."/>
            <person name="Iyer V.N."/>
            <person name="Pollard D.A."/>
            <person name="Sackton T.B."/>
            <person name="Larracuente A.M."/>
            <person name="Singh N.D."/>
            <person name="Abad J.P."/>
            <person name="Abt D.N."/>
            <person name="Adryan B."/>
            <person name="Aguade M."/>
            <person name="Akashi H."/>
            <person name="Anderson W.W."/>
            <person name="Aquadro C.F."/>
            <person name="Ardell D.H."/>
            <person name="Arguello R."/>
            <person name="Artieri C.G."/>
            <person name="Barbash D.A."/>
            <person name="Barker D."/>
            <person name="Barsanti P."/>
            <person name="Batterham P."/>
            <person name="Batzoglou S."/>
            <person name="Begun D."/>
            <person name="Bhutkar A."/>
            <person name="Blanco E."/>
            <person name="Bosak S.A."/>
            <person name="Bradley R.K."/>
            <person name="Brand A.D."/>
            <person name="Brent M.R."/>
            <person name="Brooks A.N."/>
            <person name="Brown R.H."/>
            <person name="Butlin R.K."/>
            <person name="Caggese C."/>
            <person name="Calvi B.R."/>
            <person name="Bernardo de Carvalho A."/>
            <person name="Caspi A."/>
            <person name="Castrezana S."/>
            <person name="Celniker S.E."/>
            <person name="Chang J.L."/>
            <person name="Chapple C."/>
            <person name="Chatterji S."/>
            <person name="Chinwalla A."/>
            <person name="Civetta A."/>
            <person name="Clifton S.W."/>
            <person name="Comeron J.M."/>
            <person name="Costello J.C."/>
            <person name="Coyne J.A."/>
            <person name="Daub J."/>
            <person name="David R.G."/>
            <person name="Delcher A.L."/>
            <person name="Delehaunty K."/>
            <person name="Do C.B."/>
            <person name="Ebling H."/>
            <person name="Edwards K."/>
            <person name="Eickbush T."/>
            <person name="Evans J.D."/>
            <person name="Filipski A."/>
            <person name="Findeiss S."/>
            <person name="Freyhult E."/>
            <person name="Fulton L."/>
            <person name="Fulton R."/>
            <person name="Garcia A.C."/>
            <person name="Gardiner A."/>
            <person name="Garfield D.A."/>
            <person name="Garvin B.E."/>
            <person name="Gibson G."/>
            <person name="Gilbert D."/>
            <person name="Gnerre S."/>
            <person name="Godfrey J."/>
            <person name="Good R."/>
            <person name="Gotea V."/>
            <person name="Gravely B."/>
            <person name="Greenberg A.J."/>
            <person name="Griffiths-Jones S."/>
            <person name="Gross S."/>
            <person name="Guigo R."/>
            <person name="Gustafson E.A."/>
            <person name="Haerty W."/>
            <person name="Hahn M.W."/>
            <person name="Halligan D.L."/>
            <person name="Halpern A.L."/>
            <person name="Halter G.M."/>
            <person name="Han M.V."/>
            <person name="Heger A."/>
            <person name="Hillier L."/>
            <person name="Hinrichs A.S."/>
            <person name="Holmes I."/>
            <person name="Hoskins R.A."/>
            <person name="Hubisz M.J."/>
            <person name="Hultmark D."/>
            <person name="Huntley M.A."/>
            <person name="Jaffe D.B."/>
            <person name="Jagadeeshan S."/>
            <person name="Jeck W.R."/>
            <person name="Johnson J."/>
            <person name="Jones C.D."/>
            <person name="Jordan W.C."/>
            <person name="Karpen G.H."/>
            <person name="Kataoka E."/>
            <person name="Keightley P.D."/>
            <person name="Kheradpour P."/>
            <person name="Kirkness E.F."/>
            <person name="Koerich L.B."/>
            <person name="Kristiansen K."/>
            <person name="Kudrna D."/>
            <person name="Kulathinal R.J."/>
            <person name="Kumar S."/>
            <person name="Kwok R."/>
            <person name="Lander E."/>
            <person name="Langley C.H."/>
            <person name="Lapoint R."/>
            <person name="Lazzaro B.P."/>
            <person name="Lee S.J."/>
            <person name="Levesque L."/>
            <person name="Li R."/>
            <person name="Lin C.F."/>
            <person name="Lin M.F."/>
            <person name="Lindblad-Toh K."/>
            <person name="Llopart A."/>
            <person name="Long M."/>
            <person name="Low L."/>
            <person name="Lozovsky E."/>
            <person name="Lu J."/>
            <person name="Luo M."/>
            <person name="Machado C.A."/>
            <person name="Makalowski W."/>
            <person name="Marzo M."/>
            <person name="Matsuda M."/>
            <person name="Matzkin L."/>
            <person name="McAllister B."/>
            <person name="McBride C.S."/>
            <person name="McKernan B."/>
            <person name="McKernan K."/>
            <person name="Mendez-Lago M."/>
            <person name="Minx P."/>
            <person name="Mollenhauer M.U."/>
            <person name="Montooth K."/>
            <person name="Mount S.M."/>
            <person name="Mu X."/>
            <person name="Myers E."/>
            <person name="Negre B."/>
            <person name="Newfeld S."/>
            <person name="Nielsen R."/>
            <person name="Noor M.A."/>
            <person name="O'Grady P."/>
            <person name="Pachter L."/>
            <person name="Papaceit M."/>
            <person name="Parisi M.J."/>
            <person name="Parisi M."/>
            <person name="Parts L."/>
            <person name="Pedersen J.S."/>
            <person name="Pesole G."/>
            <person name="Phillippy A.M."/>
            <person name="Ponting C.P."/>
            <person name="Pop M."/>
            <person name="Porcelli D."/>
            <person name="Powell J.R."/>
            <person name="Prohaska S."/>
            <person name="Pruitt K."/>
            <person name="Puig M."/>
            <person name="Quesneville H."/>
            <person name="Ram K.R."/>
            <person name="Rand D."/>
            <person name="Rasmussen M.D."/>
            <person name="Reed L.K."/>
            <person name="Reenan R."/>
            <person name="Reily A."/>
            <person name="Remington K.A."/>
            <person name="Rieger T.T."/>
            <person name="Ritchie M.G."/>
            <person name="Robin C."/>
            <person name="Rogers Y.H."/>
            <person name="Rohde C."/>
            <person name="Rozas J."/>
            <person name="Rubenfield M.J."/>
            <person name="Ruiz A."/>
            <person name="Russo S."/>
            <person name="Salzberg S.L."/>
            <person name="Sanchez-Gracia A."/>
            <person name="Saranga D.J."/>
            <person name="Sato H."/>
            <person name="Schaeffer S.W."/>
            <person name="Schatz M.C."/>
            <person name="Schlenke T."/>
            <person name="Schwartz R."/>
            <person name="Segarra C."/>
            <person name="Singh R.S."/>
            <person name="Sirot L."/>
            <person name="Sirota M."/>
            <person name="Sisneros N.B."/>
            <person name="Smith C.D."/>
            <person name="Smith T.F."/>
            <person name="Spieth J."/>
            <person name="Stage D.E."/>
            <person name="Stark A."/>
            <person name="Stephan W."/>
            <person name="Strausberg R.L."/>
            <person name="Strempel S."/>
            <person name="Sturgill D."/>
            <person name="Sutton G."/>
            <person name="Sutton G.G."/>
            <person name="Tao W."/>
            <person name="Teichmann S."/>
            <person name="Tobari Y.N."/>
            <person name="Tomimura Y."/>
            <person name="Tsolas J.M."/>
            <person name="Valente V.L."/>
            <person name="Venter E."/>
            <person name="Venter J.C."/>
            <person name="Vicario S."/>
            <person name="Vieira F.G."/>
            <person name="Vilella A.J."/>
            <person name="Villasante A."/>
            <person name="Walenz B."/>
            <person name="Wang J."/>
            <person name="Wasserman M."/>
            <person name="Watts T."/>
            <person name="Wilson D."/>
            <person name="Wilson R.K."/>
            <person name="Wing R.A."/>
            <person name="Wolfner M.F."/>
            <person name="Wong A."/>
            <person name="Wong G.K."/>
            <person name="Wu C.I."/>
            <person name="Wu G."/>
            <person name="Yamamoto D."/>
            <person name="Yang H.P."/>
            <person name="Yang S.P."/>
            <person name="Yorke J.A."/>
            <person name="Yoshida K."/>
            <person name="Zdobnov E."/>
            <person name="Zhang P."/>
            <person name="Zhang Y."/>
            <person name="Zimin A.V."/>
            <person name="Baldwin J."/>
            <person name="Abdouelleil A."/>
            <person name="Abdulkadir J."/>
            <person name="Abebe A."/>
            <person name="Abera B."/>
            <person name="Abreu J."/>
            <person name="Acer S.C."/>
            <person name="Aftuck L."/>
            <person name="Alexander A."/>
            <person name="An P."/>
            <person name="Anderson E."/>
            <person name="Anderson S."/>
            <person name="Arachi H."/>
            <person name="Azer M."/>
            <person name="Bachantsang P."/>
            <person name="Barry A."/>
            <person name="Bayul T."/>
            <person name="Berlin A."/>
            <person name="Bessette D."/>
            <person name="Bloom T."/>
            <person name="Blye J."/>
            <person name="Boguslavskiy L."/>
            <person name="Bonnet C."/>
            <person name="Boukhgalter B."/>
            <person name="Bourzgui I."/>
            <person name="Brown A."/>
            <person name="Cahill P."/>
            <person name="Channer S."/>
            <person name="Cheshatsang Y."/>
            <person name="Chuda L."/>
            <person name="Citroen M."/>
            <person name="Collymore A."/>
            <person name="Cooke P."/>
            <person name="Costello M."/>
            <person name="D'Aco K."/>
            <person name="Daza R."/>
            <person name="De Haan G."/>
            <person name="DeGray S."/>
            <person name="DeMaso C."/>
            <person name="Dhargay N."/>
            <person name="Dooley K."/>
            <person name="Dooley E."/>
            <person name="Doricent M."/>
            <person name="Dorje P."/>
            <person name="Dorjee K."/>
            <person name="Dupes A."/>
            <person name="Elong R."/>
            <person name="Falk J."/>
            <person name="Farina A."/>
            <person name="Faro S."/>
            <person name="Ferguson D."/>
            <person name="Fisher S."/>
            <person name="Foley C.D."/>
            <person name="Franke A."/>
            <person name="Friedrich D."/>
            <person name="Gadbois L."/>
            <person name="Gearin G."/>
            <person name="Gearin C.R."/>
            <person name="Giannoukos G."/>
            <person name="Goode T."/>
            <person name="Graham J."/>
            <person name="Grandbois E."/>
            <person name="Grewal S."/>
            <person name="Gyaltsen K."/>
            <person name="Hafez N."/>
            <person name="Hagos B."/>
            <person name="Hall J."/>
            <person name="Henson C."/>
            <person name="Hollinger A."/>
            <person name="Honan T."/>
            <person name="Huard M.D."/>
            <person name="Hughes L."/>
            <person name="Hurhula B."/>
            <person name="Husby M.E."/>
            <person name="Kamat A."/>
            <person name="Kanga B."/>
            <person name="Kashin S."/>
            <person name="Khazanovich D."/>
            <person name="Kisner P."/>
            <person name="Lance K."/>
            <person name="Lara M."/>
            <person name="Lee W."/>
            <person name="Lennon N."/>
            <person name="Letendre F."/>
            <person name="LeVine R."/>
            <person name="Lipovsky A."/>
            <person name="Liu X."/>
            <person name="Liu J."/>
            <person name="Liu S."/>
            <person name="Lokyitsang T."/>
            <person name="Lokyitsang Y."/>
            <person name="Lubonja R."/>
            <person name="Lui A."/>
            <person name="MacDonald P."/>
            <person name="Magnisalis V."/>
            <person name="Maru K."/>
            <person name="Matthews C."/>
            <person name="McCusker W."/>
            <person name="McDonough S."/>
            <person name="Mehta T."/>
            <person name="Meldrim J."/>
            <person name="Meneus L."/>
            <person name="Mihai O."/>
            <person name="Mihalev A."/>
            <person name="Mihova T."/>
            <person name="Mittelman R."/>
            <person name="Mlenga V."/>
            <person name="Montmayeur A."/>
            <person name="Mulrain L."/>
            <person name="Navidi A."/>
            <person name="Naylor J."/>
            <person name="Negash T."/>
            <person name="Nguyen T."/>
            <person name="Nguyen N."/>
            <person name="Nicol R."/>
            <person name="Norbu C."/>
            <person name="Norbu N."/>
            <person name="Novod N."/>
            <person name="O'Neill B."/>
            <person name="Osman S."/>
            <person name="Markiewicz E."/>
            <person name="Oyono O.L."/>
            <person name="Patti C."/>
            <person name="Phunkhang P."/>
            <person name="Pierre F."/>
            <person name="Priest M."/>
            <person name="Raghuraman S."/>
            <person name="Rege F."/>
            <person name="Reyes R."/>
            <person name="Rise C."/>
            <person name="Rogov P."/>
            <person name="Ross K."/>
            <person name="Ryan E."/>
            <person name="Settipalli S."/>
            <person name="Shea T."/>
            <person name="Sherpa N."/>
            <person name="Shi L."/>
            <person name="Shih D."/>
            <person name="Sparrow T."/>
            <person name="Spaulding J."/>
            <person name="Stalker J."/>
            <person name="Stange-Thomann N."/>
            <person name="Stavropoulos S."/>
            <person name="Stone C."/>
            <person name="Strader C."/>
            <person name="Tesfaye S."/>
            <person name="Thomson T."/>
            <person name="Thoulutsang Y."/>
            <person name="Thoulutsang D."/>
            <person name="Topham K."/>
            <person name="Topping I."/>
            <person name="Tsamla T."/>
            <person name="Vassiliev H."/>
            <person name="Vo A."/>
            <person name="Wangchuk T."/>
            <person name="Wangdi T."/>
            <person name="Weiand M."/>
            <person name="Wilkinson J."/>
            <person name="Wilson A."/>
            <person name="Yadav S."/>
            <person name="Young G."/>
            <person name="Yu Q."/>
            <person name="Zembek L."/>
            <person name="Zhong D."/>
            <person name="Zimmer A."/>
            <person name="Zwirko Z."/>
            <person name="Jaffe D.B."/>
            <person name="Alvarez P."/>
            <person name="Brockman W."/>
            <person name="Butler J."/>
            <person name="Chin C."/>
            <person name="Gnerre S."/>
            <person name="Grabherr M."/>
            <person name="Kleber M."/>
            <person name="Mauceli E."/>
            <person name="MacCallum I."/>
        </authorList>
    </citation>
    <scope>NUCLEOTIDE SEQUENCE [LARGE SCALE GENOMIC DNA]</scope>
    <source>
        <strain evidence="5">Tucson 14030-0811.24</strain>
    </source>
</reference>
<evidence type="ECO:0000256" key="1">
    <source>
        <dbReference type="SAM" id="MobiDB-lite"/>
    </source>
</evidence>
<feature type="compositionally biased region" description="Acidic residues" evidence="1">
    <location>
        <begin position="1706"/>
        <end position="1730"/>
    </location>
</feature>
<evidence type="ECO:0000256" key="2">
    <source>
        <dbReference type="SAM" id="SignalP"/>
    </source>
</evidence>
<feature type="compositionally biased region" description="Polar residues" evidence="1">
    <location>
        <begin position="1780"/>
        <end position="1793"/>
    </location>
</feature>
<feature type="compositionally biased region" description="Low complexity" evidence="1">
    <location>
        <begin position="1881"/>
        <end position="1926"/>
    </location>
</feature>
<feature type="compositionally biased region" description="Low complexity" evidence="1">
    <location>
        <begin position="1482"/>
        <end position="1494"/>
    </location>
</feature>
<dbReference type="PANTHER" id="PTHR39072:SF2">
    <property type="match status" value="1"/>
</dbReference>
<feature type="compositionally biased region" description="Low complexity" evidence="1">
    <location>
        <begin position="1504"/>
        <end position="1523"/>
    </location>
</feature>
<feature type="signal peptide" evidence="2">
    <location>
        <begin position="1"/>
        <end position="21"/>
    </location>
</feature>
<feature type="domain" description="DUF4758" evidence="3">
    <location>
        <begin position="882"/>
        <end position="958"/>
    </location>
</feature>
<dbReference type="InParanoid" id="A0A0Q9WUJ0"/>
<dbReference type="eggNOG" id="ENOG502REJ9">
    <property type="taxonomic scope" value="Eukaryota"/>
</dbReference>
<feature type="region of interest" description="Disordered" evidence="1">
    <location>
        <begin position="243"/>
        <end position="264"/>
    </location>
</feature>
<feature type="compositionally biased region" description="Low complexity" evidence="1">
    <location>
        <begin position="1820"/>
        <end position="1844"/>
    </location>
</feature>
<dbReference type="InterPro" id="IPR031866">
    <property type="entry name" value="DUF4758"/>
</dbReference>
<feature type="domain" description="DUF4758" evidence="3">
    <location>
        <begin position="1011"/>
        <end position="1048"/>
    </location>
</feature>
<feature type="compositionally biased region" description="Acidic residues" evidence="1">
    <location>
        <begin position="733"/>
        <end position="753"/>
    </location>
</feature>
<name>A0A0Q9WUJ0_DROWI</name>
<feature type="chain" id="PRO_5006387142" description="DUF4758 domain-containing protein" evidence="2">
    <location>
        <begin position="22"/>
        <end position="2445"/>
    </location>
</feature>
<dbReference type="EMBL" id="CH964272">
    <property type="protein sequence ID" value="KRF99818.1"/>
    <property type="molecule type" value="Genomic_DNA"/>
</dbReference>
<protein>
    <recommendedName>
        <fullName evidence="3">DUF4758 domain-containing protein</fullName>
    </recommendedName>
</protein>
<feature type="compositionally biased region" description="Polar residues" evidence="1">
    <location>
        <begin position="1865"/>
        <end position="1875"/>
    </location>
</feature>
<feature type="region of interest" description="Disordered" evidence="1">
    <location>
        <begin position="678"/>
        <end position="753"/>
    </location>
</feature>
<feature type="compositionally biased region" description="Polar residues" evidence="1">
    <location>
        <begin position="1623"/>
        <end position="1633"/>
    </location>
</feature>
<feature type="domain" description="DUF4758" evidence="3">
    <location>
        <begin position="1141"/>
        <end position="1328"/>
    </location>
</feature>
<evidence type="ECO:0000259" key="3">
    <source>
        <dbReference type="Pfam" id="PF15950"/>
    </source>
</evidence>
<sequence>MALALIVVLAVIGAPLGATQTAELTTVLLVNNGNGAGRVGDIHGRFLTVRPEVGLLTSTARTFIQEGTTTEFATQVLGTTLENGRLYAQYLKKSSRVLYENANSNIHVAPSVVTSWVGDSTNLHTRAFLQSHNDLLNADAPDWQDIDDRLGGSSTSRSHDKFVGNTDFVSFQSASPTIGLEAASSTNSDHESPSKNVPIVNVFPDRFGNLENNARKLAAQKVLPIGDLPTFTIKTHFEPSAYQLDDDNSMSQEEQRQHASYLGLDDGRSPKVFYQHLMEGQNHDNVKMPAEQSLSKETVLPKRTLATVTYYGFADFTTLVGDSVIVFSPNTLETSPNFGHVTSIKGKATLSTLESRSGSNIAPQSSITIGMQKAEIVSTQINPWAIGLDVNTSEIPNNPPSAVQSMTPELKMSQGSIISTASGSSIGNIITTEQVAPKKTELSETNPTFSLPTDQEISEIYASLAKAQDKAATPSSISEASSEIVFDTKTLKAKSSVQVLGGATTVFIDDDPFANFVESIAPSTSTSSVLLSTSAPSTLINYESATEEAVTLGPEPLDISTLPPPGSTDEEETTIPSVTEDLTGIIDSQKLQETFGGKIENCKNTTSQVFLTQVPKSGVIEDLSTQFQNDASLLAAFDIVQTTKYYCIDTTVMHVEPQQVEKPENDIIMATSSLYIPITTDSTPSTEAQDVDETTTEDSSSLLETHTEPNLVEMPVKEGPTVPKLDEASSSENDSDERETEKDSEDYDADTESDEVDLIYKTLYTTYTYLTTFFQAESSTVSSHTEIVTNVITSTVGTSEDVDVKPTAIVAQIGDNEITATQTLQGDSSAKTSTITTKYTIPEELESLLHVDSQSANRNSNTETISHSEATVYLDDAKYTKTFFTTYTYYTTIFADSDTEIMSRTEVLTNYVTESAGKTSLSASILNSDLVDGQKVVPSPISTLATASSDELHNISKVDEERVTLVTDVRSSSSNGEQQVIGKGLRDPFDDQVSSESNTDEIIPSATLLLQTSFTTFTFYTTMYSGDITNVVSRLETVTNVATETLQPTKTLAGSVDEATLPITYFTTFTYWTKLAKDGEITTLSREETISNVIGPTQEASSSTYDYAPIMTITDSAENHFAITPETSGETNATVKSLPDLTTYYTTYTYYTTSYEANNTVTDSRFETVTNVVTPTSTVATSLPALDELDAKKDLSQTVTKIHGLGEINTPDLVLYDYKHIVDADGVSTLYFTTQIVSSVNIEGAAIAVTSSTSSLYIDEAKKLSISTLSASEATDENGSVSRQYKTGLVRLIEGTRIGNSTTTLYQSKVIGTLIDDRYAQIIESTSSFLFEKTVGPTEIVATPTLGPIISTQEFTDAASISESGDSTISDTETTTESNTDGNDDTEIQDTLQSKKRTFAPVIRPFASRNRPTFAPKQKIITPSSATIITRSDITPTITATPALKTIGRYSSSKRGPISNAPINPNDSSTSRRSFGRPIKPSSSSALSEVSNSSVFAPSRNRFASSSRSGPLLSSRRLGASASYRPSNGPGFRASALNTLNSKLRIKPTAALSSSLGQSTTNTVAPANPDSSSESEHSTETPQTTDEDETLLENSRRNQNPLLRFRRPLNRPSGFTPIPRPNAGTSNSPTISPRRNPLSGRAKTSATTTTTTTTTVKPRPRSFQRPTISSLQGRSRPQNNLFPPRGLFQAQQQKTEAPPEVKQAEAEAENDSEYDDDDDADDDGDEDGQDETNRRRRSNNKLARPKTHLRVRRQADGLNRSRFRFRRPSTASPPVADEQTIANTDDLSESTVNPRAKARFGSRYQAARGQGQSQHLHGQTTAPSPTTTTNLRSIRPTRPISSRTQFTLREKDNSSKGSIRPGSNFRRQQPSVSSSIRRKTGSSTVGSTSRRLKSYNSNSGNNNVESSGSRSAASRGRNGNTNASSRSRVRSRNRNEYISDQEPTELGTQTITVTHLIPAEVTVPVINGQVTEYKNIVTAKTSTEVLGPHQYSQIVGTNGQTSVFLTREDSSVNIAGATELTRYLLHDSLTTTITFTPTTIRGRKTSFSHVLPSTVYSVEALISTVQPQISANAPLANILLSQLLLGNLNLPSNPLIGALGQQLPDTMPAVSPTPLQPVTEFRTHTSTFVTTIFDGKSTIVPVTFQGKKILTTVYDSSWQTITATEYSVDTIVNTPTQQQPQHAQSIGQVAQVNSLLLQQLLLQQQQPQQPQLQTISHTTSPQIFLSDNLQDLDEASRSGVEIGGRDSIDDIIVPVENENDGEVQHKGNRKKTRKSSKGHKRNKQQLNLPQDESSVVTLYVSGRRPGEFSTILSTVQNGYDHSVSLQKRQAHANIKTTVAFDGLDDQYESEGSETVQLYVPLKIEADTESESDHLHLQLVENSLASDVRMAIMHEPTVQTASLESIVGDVGLWYAKSTSQASLAASSTTTDSSKGTDATNTLHFLA</sequence>